<dbReference type="NCBIfam" id="NF007020">
    <property type="entry name" value="PRK09485.1"/>
    <property type="match status" value="1"/>
</dbReference>
<evidence type="ECO:0000259" key="6">
    <source>
        <dbReference type="PROSITE" id="PS50970"/>
    </source>
</evidence>
<dbReference type="EC" id="2.1.1.10" evidence="7"/>
<keyword evidence="4 5" id="KW-0862">Zinc</keyword>
<feature type="domain" description="Hcy-binding" evidence="6">
    <location>
        <begin position="2"/>
        <end position="304"/>
    </location>
</feature>
<dbReference type="RefSeq" id="WP_220728372.1">
    <property type="nucleotide sequence ID" value="NZ_BPLL01000036.1"/>
</dbReference>
<dbReference type="PANTHER" id="PTHR46015">
    <property type="entry name" value="ZGC:172121"/>
    <property type="match status" value="1"/>
</dbReference>
<dbReference type="SUPFAM" id="SSF82282">
    <property type="entry name" value="Homocysteine S-methyltransferase"/>
    <property type="match status" value="1"/>
</dbReference>
<feature type="binding site" evidence="5">
    <location>
        <position position="221"/>
    </location>
    <ligand>
        <name>Zn(2+)</name>
        <dbReference type="ChEBI" id="CHEBI:29105"/>
    </ligand>
</feature>
<comment type="cofactor">
    <cofactor evidence="5">
        <name>Zn(2+)</name>
        <dbReference type="ChEBI" id="CHEBI:29105"/>
    </cofactor>
</comment>
<dbReference type="GO" id="GO:0008168">
    <property type="term" value="F:methyltransferase activity"/>
    <property type="evidence" value="ECO:0007669"/>
    <property type="project" value="UniProtKB-KW"/>
</dbReference>
<evidence type="ECO:0000313" key="7">
    <source>
        <dbReference type="EMBL" id="MCK8624427.1"/>
    </source>
</evidence>
<dbReference type="InterPro" id="IPR051486">
    <property type="entry name" value="Hcy_S-methyltransferase"/>
</dbReference>
<reference evidence="7 8" key="1">
    <citation type="submission" date="2021-11" db="EMBL/GenBank/DDBJ databases">
        <title>Comparative genomics of bee honey and flower isolates.</title>
        <authorList>
            <person name="Bechtner J.D."/>
            <person name="Gallus M.K."/>
            <person name="Ehrmann M."/>
        </authorList>
    </citation>
    <scope>NUCLEOTIDE SEQUENCE [LARGE SCALE GENOMIC DNA]</scope>
    <source>
        <strain evidence="7 8">M161</strain>
    </source>
</reference>
<feature type="binding site" evidence="5">
    <location>
        <position position="290"/>
    </location>
    <ligand>
        <name>Zn(2+)</name>
        <dbReference type="ChEBI" id="CHEBI:29105"/>
    </ligand>
</feature>
<evidence type="ECO:0000256" key="1">
    <source>
        <dbReference type="ARBA" id="ARBA00022603"/>
    </source>
</evidence>
<protein>
    <submittedName>
        <fullName evidence="7">Homocysteine S-methyltransferase</fullName>
        <ecNumber evidence="7">2.1.1.10</ecNumber>
    </submittedName>
</protein>
<proteinExistence type="predicted"/>
<evidence type="ECO:0000256" key="3">
    <source>
        <dbReference type="ARBA" id="ARBA00022723"/>
    </source>
</evidence>
<comment type="caution">
    <text evidence="7">The sequence shown here is derived from an EMBL/GenBank/DDBJ whole genome shotgun (WGS) entry which is preliminary data.</text>
</comment>
<dbReference type="PANTHER" id="PTHR46015:SF1">
    <property type="entry name" value="HOMOCYSTEINE S-METHYLTRANSFERASE-LIKE ISOFORM 1"/>
    <property type="match status" value="1"/>
</dbReference>
<accession>A0ABT0I0Q6</accession>
<dbReference type="Proteomes" id="UP001522905">
    <property type="component" value="Unassembled WGS sequence"/>
</dbReference>
<keyword evidence="1 5" id="KW-0489">Methyltransferase</keyword>
<evidence type="ECO:0000256" key="5">
    <source>
        <dbReference type="PROSITE-ProRule" id="PRU00333"/>
    </source>
</evidence>
<evidence type="ECO:0000313" key="8">
    <source>
        <dbReference type="Proteomes" id="UP001522905"/>
    </source>
</evidence>
<dbReference type="Gene3D" id="3.20.20.330">
    <property type="entry name" value="Homocysteine-binding-like domain"/>
    <property type="match status" value="1"/>
</dbReference>
<dbReference type="PIRSF" id="PIRSF037505">
    <property type="entry name" value="Betaine_HMT"/>
    <property type="match status" value="1"/>
</dbReference>
<evidence type="ECO:0000256" key="2">
    <source>
        <dbReference type="ARBA" id="ARBA00022679"/>
    </source>
</evidence>
<feature type="binding site" evidence="5">
    <location>
        <position position="289"/>
    </location>
    <ligand>
        <name>Zn(2+)</name>
        <dbReference type="ChEBI" id="CHEBI:29105"/>
    </ligand>
</feature>
<organism evidence="7 8">
    <name type="scientific">Apilactobacillus xinyiensis</name>
    <dbReference type="NCBI Taxonomy" id="2841032"/>
    <lineage>
        <taxon>Bacteria</taxon>
        <taxon>Bacillati</taxon>
        <taxon>Bacillota</taxon>
        <taxon>Bacilli</taxon>
        <taxon>Lactobacillales</taxon>
        <taxon>Lactobacillaceae</taxon>
        <taxon>Apilactobacillus</taxon>
    </lineage>
</organism>
<sequence>MNKFLKWSKSTSKILIDSSMSLGLEERNLDLNNKLWTAQALANNPELIEDVHTAYFNAGSNLTITNTYQASIQGYQEAGYTVKEAKQLIRKAVELAHSGRNNAKNNKNKWIAGAIGPYGAYLANGSEYTGDYHVSNEELEAFHIDRINILIDAGCDALILETIPNFKELKVLINILDSKKVPVIVGCSLSDAKHLADKTPFKDVQDLLENATNVIAYGNNCTSPNIVSDSIKEIIKNYPKHKDIIVFPNSGAQYDPKIKKWLNNGISDNEFVSLTQEWLCLGAKYVGGCCCTSEVQTKLIHDKLFQKQS</sequence>
<name>A0ABT0I0Q6_9LACO</name>
<gene>
    <name evidence="7" type="primary">mmuM</name>
    <name evidence="7" type="ORF">LNP07_02755</name>
</gene>
<keyword evidence="8" id="KW-1185">Reference proteome</keyword>
<dbReference type="InterPro" id="IPR003726">
    <property type="entry name" value="HCY_dom"/>
</dbReference>
<dbReference type="PROSITE" id="PS50970">
    <property type="entry name" value="HCY"/>
    <property type="match status" value="1"/>
</dbReference>
<dbReference type="GO" id="GO:0032259">
    <property type="term" value="P:methylation"/>
    <property type="evidence" value="ECO:0007669"/>
    <property type="project" value="UniProtKB-KW"/>
</dbReference>
<dbReference type="InterPro" id="IPR036589">
    <property type="entry name" value="HCY_dom_sf"/>
</dbReference>
<keyword evidence="2 5" id="KW-0808">Transferase</keyword>
<keyword evidence="3 5" id="KW-0479">Metal-binding</keyword>
<evidence type="ECO:0000256" key="4">
    <source>
        <dbReference type="ARBA" id="ARBA00022833"/>
    </source>
</evidence>
<dbReference type="InterPro" id="IPR017226">
    <property type="entry name" value="BHMT-like"/>
</dbReference>
<dbReference type="EMBL" id="JAJIAO010000002">
    <property type="protein sequence ID" value="MCK8624427.1"/>
    <property type="molecule type" value="Genomic_DNA"/>
</dbReference>
<dbReference type="Pfam" id="PF02574">
    <property type="entry name" value="S-methyl_trans"/>
    <property type="match status" value="1"/>
</dbReference>